<dbReference type="InterPro" id="IPR011453">
    <property type="entry name" value="DUF1559"/>
</dbReference>
<dbReference type="InterPro" id="IPR027558">
    <property type="entry name" value="Pre_pil_HX9DG_C"/>
</dbReference>
<dbReference type="SUPFAM" id="SSF56436">
    <property type="entry name" value="C-type lectin-like"/>
    <property type="match status" value="1"/>
</dbReference>
<keyword evidence="5" id="KW-0808">Transferase</keyword>
<dbReference type="InterPro" id="IPR045584">
    <property type="entry name" value="Pilin-like"/>
</dbReference>
<evidence type="ECO:0000259" key="3">
    <source>
        <dbReference type="Pfam" id="PF03781"/>
    </source>
</evidence>
<evidence type="ECO:0000256" key="1">
    <source>
        <dbReference type="SAM" id="MobiDB-lite"/>
    </source>
</evidence>
<dbReference type="RefSeq" id="WP_144984799.1">
    <property type="nucleotide sequence ID" value="NZ_CP037920.1"/>
</dbReference>
<name>A0A517VU36_9PLAN</name>
<reference evidence="5 6" key="1">
    <citation type="submission" date="2019-03" db="EMBL/GenBank/DDBJ databases">
        <title>Deep-cultivation of Planctomycetes and their phenomic and genomic characterization uncovers novel biology.</title>
        <authorList>
            <person name="Wiegand S."/>
            <person name="Jogler M."/>
            <person name="Boedeker C."/>
            <person name="Pinto D."/>
            <person name="Vollmers J."/>
            <person name="Rivas-Marin E."/>
            <person name="Kohn T."/>
            <person name="Peeters S.H."/>
            <person name="Heuer A."/>
            <person name="Rast P."/>
            <person name="Oberbeckmann S."/>
            <person name="Bunk B."/>
            <person name="Jeske O."/>
            <person name="Meyerdierks A."/>
            <person name="Storesund J.E."/>
            <person name="Kallscheuer N."/>
            <person name="Luecker S."/>
            <person name="Lage O.M."/>
            <person name="Pohl T."/>
            <person name="Merkel B.J."/>
            <person name="Hornburger P."/>
            <person name="Mueller R.-W."/>
            <person name="Bruemmer F."/>
            <person name="Labrenz M."/>
            <person name="Spormann A.M."/>
            <person name="Op den Camp H."/>
            <person name="Overmann J."/>
            <person name="Amann R."/>
            <person name="Jetten M.S.M."/>
            <person name="Mascher T."/>
            <person name="Medema M.H."/>
            <person name="Devos D.P."/>
            <person name="Kaster A.-K."/>
            <person name="Ovreas L."/>
            <person name="Rohde M."/>
            <person name="Galperin M.Y."/>
            <person name="Jogler C."/>
        </authorList>
    </citation>
    <scope>NUCLEOTIDE SEQUENCE [LARGE SCALE GENOMIC DNA]</scope>
    <source>
        <strain evidence="5 6">V144</strain>
    </source>
</reference>
<protein>
    <submittedName>
        <fullName evidence="5">Serine/threonine-protein kinase pkn1</fullName>
        <ecNumber evidence="5">2.7.11.1</ecNumber>
    </submittedName>
</protein>
<dbReference type="InterPro" id="IPR042095">
    <property type="entry name" value="SUMF_sf"/>
</dbReference>
<evidence type="ECO:0000256" key="2">
    <source>
        <dbReference type="SAM" id="Phobius"/>
    </source>
</evidence>
<feature type="transmembrane region" description="Helical" evidence="2">
    <location>
        <begin position="21"/>
        <end position="43"/>
    </location>
</feature>
<dbReference type="Pfam" id="PF03781">
    <property type="entry name" value="FGE-sulfatase"/>
    <property type="match status" value="1"/>
</dbReference>
<feature type="domain" description="DUF1559" evidence="4">
    <location>
        <begin position="44"/>
        <end position="347"/>
    </location>
</feature>
<sequence>MCQYQQNNRHRNLEHSAGFSVRDLILALIVVGIFFALLSPYVLSMRDTARLQNCQSNMRQLGVALQSYHETNSFFPPAAVWSTEKMHSLALHISKRGDLFIQANWAQMLLPYMGQEQLAEQSHSELPVSHVQNQKTRETSLSIMNCPSDPFNRANNHYKFNPNPELSLSFARGNYAFNGGTNCYKVGMGTTASPNGDWAHILIDKNARSFQYWGNGIGGFNKSFSVDDFNNGLSTLVALDEVRAGIHPLDPRGVWAWGNIASSVTWGHGVNGDDFGPNNQWPRSDDFVGCGKLHDVVGTETITKERMPCVSYVDINQNATARSLHHAGVNVLFLDGRVRFIHDQVDPGLWHVMHSRETPENVLANDFEARLQVSDFEQEAHGANDSHTASNRIASKPNAFSNSIDMKFILIPAGEFQMGLPDEGYEIDLAEETPPHSVIISKPFYLGCFEVTQREYQMVMSQNPSFHGSDTGNVDESEQFPVEQVSWMDVQRFCENLNQLAAEKKARRYYRLPTEAEWEYACRSGSTQPYPFQSRRSEDDRSGAAAGIQPSLPVTRVGMYPANEFGLYDMRGNVWEWCSDWFDRDYYRRSPRVDPQGPSDGFIKVIRGGDWIFVGEDCRINYPVLPPWKSSPFVGFRVICEHYPN</sequence>
<organism evidence="5 6">
    <name type="scientific">Gimesia aquarii</name>
    <dbReference type="NCBI Taxonomy" id="2527964"/>
    <lineage>
        <taxon>Bacteria</taxon>
        <taxon>Pseudomonadati</taxon>
        <taxon>Planctomycetota</taxon>
        <taxon>Planctomycetia</taxon>
        <taxon>Planctomycetales</taxon>
        <taxon>Planctomycetaceae</taxon>
        <taxon>Gimesia</taxon>
    </lineage>
</organism>
<dbReference type="EMBL" id="CP037920">
    <property type="protein sequence ID" value="QDT96522.1"/>
    <property type="molecule type" value="Genomic_DNA"/>
</dbReference>
<dbReference type="PANTHER" id="PTHR23150">
    <property type="entry name" value="SULFATASE MODIFYING FACTOR 1, 2"/>
    <property type="match status" value="1"/>
</dbReference>
<dbReference type="GO" id="GO:0120147">
    <property type="term" value="F:formylglycine-generating oxidase activity"/>
    <property type="evidence" value="ECO:0007669"/>
    <property type="project" value="TreeGrafter"/>
</dbReference>
<dbReference type="AlphaFoldDB" id="A0A517VU36"/>
<evidence type="ECO:0000259" key="4">
    <source>
        <dbReference type="Pfam" id="PF07596"/>
    </source>
</evidence>
<keyword evidence="2" id="KW-0812">Transmembrane</keyword>
<feature type="domain" description="Sulfatase-modifying factor enzyme-like" evidence="3">
    <location>
        <begin position="408"/>
        <end position="639"/>
    </location>
</feature>
<dbReference type="SUPFAM" id="SSF54523">
    <property type="entry name" value="Pili subunits"/>
    <property type="match status" value="1"/>
</dbReference>
<evidence type="ECO:0000313" key="6">
    <source>
        <dbReference type="Proteomes" id="UP000318704"/>
    </source>
</evidence>
<dbReference type="InterPro" id="IPR016187">
    <property type="entry name" value="CTDL_fold"/>
</dbReference>
<dbReference type="PANTHER" id="PTHR23150:SF19">
    <property type="entry name" value="FORMYLGLYCINE-GENERATING ENZYME"/>
    <property type="match status" value="1"/>
</dbReference>
<dbReference type="EC" id="2.7.11.1" evidence="5"/>
<dbReference type="Gene3D" id="3.90.1580.10">
    <property type="entry name" value="paralog of FGE (formylglycine-generating enzyme)"/>
    <property type="match status" value="1"/>
</dbReference>
<keyword evidence="5" id="KW-0418">Kinase</keyword>
<dbReference type="Pfam" id="PF07596">
    <property type="entry name" value="SBP_bac_10"/>
    <property type="match status" value="1"/>
</dbReference>
<dbReference type="InterPro" id="IPR051043">
    <property type="entry name" value="Sulfatase_Mod_Factor_Kinase"/>
</dbReference>
<keyword evidence="2" id="KW-0472">Membrane</keyword>
<dbReference type="GO" id="GO:0004674">
    <property type="term" value="F:protein serine/threonine kinase activity"/>
    <property type="evidence" value="ECO:0007669"/>
    <property type="project" value="UniProtKB-EC"/>
</dbReference>
<proteinExistence type="predicted"/>
<keyword evidence="2" id="KW-1133">Transmembrane helix</keyword>
<gene>
    <name evidence="5" type="primary">pkn1_4</name>
    <name evidence="5" type="ORF">V144x_19790</name>
</gene>
<feature type="region of interest" description="Disordered" evidence="1">
    <location>
        <begin position="525"/>
        <end position="547"/>
    </location>
</feature>
<dbReference type="KEGG" id="gaw:V144x_19790"/>
<evidence type="ECO:0000313" key="5">
    <source>
        <dbReference type="EMBL" id="QDT96522.1"/>
    </source>
</evidence>
<dbReference type="NCBIfam" id="TIGR04294">
    <property type="entry name" value="pre_pil_HX9DG"/>
    <property type="match status" value="1"/>
</dbReference>
<accession>A0A517VU36</accession>
<dbReference type="Proteomes" id="UP000318704">
    <property type="component" value="Chromosome"/>
</dbReference>
<dbReference type="InterPro" id="IPR005532">
    <property type="entry name" value="SUMF_dom"/>
</dbReference>